<keyword evidence="2" id="KW-1185">Reference proteome</keyword>
<reference evidence="1" key="1">
    <citation type="submission" date="2021-03" db="EMBL/GenBank/DDBJ databases">
        <title>Draft genome sequence of rust myrtle Austropuccinia psidii MF-1, a brazilian biotype.</title>
        <authorList>
            <person name="Quecine M.C."/>
            <person name="Pachon D.M.R."/>
            <person name="Bonatelli M.L."/>
            <person name="Correr F.H."/>
            <person name="Franceschini L.M."/>
            <person name="Leite T.F."/>
            <person name="Margarido G.R.A."/>
            <person name="Almeida C.A."/>
            <person name="Ferrarezi J.A."/>
            <person name="Labate C.A."/>
        </authorList>
    </citation>
    <scope>NUCLEOTIDE SEQUENCE</scope>
    <source>
        <strain evidence="1">MF-1</strain>
    </source>
</reference>
<gene>
    <name evidence="1" type="ORF">O181_095521</name>
</gene>
<accession>A0A9Q3J598</accession>
<sequence length="78" mass="9010">MKTPNRNFLRWQISTQEYSGNMTIVQKDGNINENADVLSRWPFPNITENTAYVPEEAFPQIPIEGISVTDLNTTFFEE</sequence>
<protein>
    <submittedName>
        <fullName evidence="1">Uncharacterized protein</fullName>
    </submittedName>
</protein>
<proteinExistence type="predicted"/>
<comment type="caution">
    <text evidence="1">The sequence shown here is derived from an EMBL/GenBank/DDBJ whole genome shotgun (WGS) entry which is preliminary data.</text>
</comment>
<evidence type="ECO:0000313" key="2">
    <source>
        <dbReference type="Proteomes" id="UP000765509"/>
    </source>
</evidence>
<dbReference type="EMBL" id="AVOT02062940">
    <property type="protein sequence ID" value="MBW0555806.1"/>
    <property type="molecule type" value="Genomic_DNA"/>
</dbReference>
<evidence type="ECO:0000313" key="1">
    <source>
        <dbReference type="EMBL" id="MBW0555806.1"/>
    </source>
</evidence>
<organism evidence="1 2">
    <name type="scientific">Austropuccinia psidii MF-1</name>
    <dbReference type="NCBI Taxonomy" id="1389203"/>
    <lineage>
        <taxon>Eukaryota</taxon>
        <taxon>Fungi</taxon>
        <taxon>Dikarya</taxon>
        <taxon>Basidiomycota</taxon>
        <taxon>Pucciniomycotina</taxon>
        <taxon>Pucciniomycetes</taxon>
        <taxon>Pucciniales</taxon>
        <taxon>Sphaerophragmiaceae</taxon>
        <taxon>Austropuccinia</taxon>
    </lineage>
</organism>
<feature type="non-terminal residue" evidence="1">
    <location>
        <position position="78"/>
    </location>
</feature>
<dbReference type="AlphaFoldDB" id="A0A9Q3J598"/>
<dbReference type="Proteomes" id="UP000765509">
    <property type="component" value="Unassembled WGS sequence"/>
</dbReference>
<name>A0A9Q3J598_9BASI</name>
<dbReference type="OrthoDB" id="2507171at2759"/>